<dbReference type="EMBL" id="CP159289">
    <property type="protein sequence ID" value="XCH24993.1"/>
    <property type="molecule type" value="Genomic_DNA"/>
</dbReference>
<organism evidence="2">
    <name type="scientific">Dyadobacter sp. 676</name>
    <dbReference type="NCBI Taxonomy" id="3088362"/>
    <lineage>
        <taxon>Bacteria</taxon>
        <taxon>Pseudomonadati</taxon>
        <taxon>Bacteroidota</taxon>
        <taxon>Cytophagia</taxon>
        <taxon>Cytophagales</taxon>
        <taxon>Spirosomataceae</taxon>
        <taxon>Dyadobacter</taxon>
    </lineage>
</organism>
<reference evidence="2" key="1">
    <citation type="submission" date="2024-06" db="EMBL/GenBank/DDBJ databases">
        <title>Sequencing and assembly of the genome of Dyadobacter sp. strain 676, a symbiont of Cyamopsis tetragonoloba.</title>
        <authorList>
            <person name="Guro P."/>
            <person name="Sazanova A."/>
            <person name="Kuznetsova I."/>
            <person name="Belimov A."/>
            <person name="Safronova V."/>
        </authorList>
    </citation>
    <scope>NUCLEOTIDE SEQUENCE</scope>
    <source>
        <strain evidence="2">676</strain>
    </source>
</reference>
<dbReference type="RefSeq" id="WP_353720300.1">
    <property type="nucleotide sequence ID" value="NZ_CP159289.1"/>
</dbReference>
<feature type="compositionally biased region" description="Acidic residues" evidence="1">
    <location>
        <begin position="46"/>
        <end position="60"/>
    </location>
</feature>
<dbReference type="AlphaFoldDB" id="A0AAU8FN84"/>
<evidence type="ECO:0000313" key="2">
    <source>
        <dbReference type="EMBL" id="XCH24993.1"/>
    </source>
</evidence>
<name>A0AAU8FN84_9BACT</name>
<evidence type="ECO:0000256" key="1">
    <source>
        <dbReference type="SAM" id="MobiDB-lite"/>
    </source>
</evidence>
<proteinExistence type="predicted"/>
<sequence>MSKLKTTASAWLSKVFGDSLKPISESLTAEQYSQVVQGAENFLNSEGDEQGDGGEDPDGAEDPKNEDPGSTDPSDTDLQAQVTALTSQLDTVNADLAAEKKTHAETSAKLTAAQTALSAALDNNKKLRSAVNPVSDEDLSNKTAEKQTSGLTKTDIAAREAYKKRHPKA</sequence>
<gene>
    <name evidence="2" type="ORF">ABV298_00760</name>
</gene>
<protein>
    <recommendedName>
        <fullName evidence="3">Scaffolding protein</fullName>
    </recommendedName>
</protein>
<feature type="region of interest" description="Disordered" evidence="1">
    <location>
        <begin position="40"/>
        <end position="77"/>
    </location>
</feature>
<accession>A0AAU8FN84</accession>
<feature type="region of interest" description="Disordered" evidence="1">
    <location>
        <begin position="122"/>
        <end position="169"/>
    </location>
</feature>
<evidence type="ECO:0008006" key="3">
    <source>
        <dbReference type="Google" id="ProtNLM"/>
    </source>
</evidence>